<evidence type="ECO:0000313" key="3">
    <source>
        <dbReference type="Proteomes" id="UP001497516"/>
    </source>
</evidence>
<feature type="signal peptide" evidence="1">
    <location>
        <begin position="1"/>
        <end position="17"/>
    </location>
</feature>
<reference evidence="2 3" key="1">
    <citation type="submission" date="2024-04" db="EMBL/GenBank/DDBJ databases">
        <authorList>
            <person name="Fracassetti M."/>
        </authorList>
    </citation>
    <scope>NUCLEOTIDE SEQUENCE [LARGE SCALE GENOMIC DNA]</scope>
</reference>
<proteinExistence type="predicted"/>
<gene>
    <name evidence="2" type="ORF">LTRI10_LOCUS44902</name>
</gene>
<dbReference type="AlphaFoldDB" id="A0AAV2G366"/>
<name>A0AAV2G366_9ROSI</name>
<keyword evidence="3" id="KW-1185">Reference proteome</keyword>
<organism evidence="2 3">
    <name type="scientific">Linum trigynum</name>
    <dbReference type="NCBI Taxonomy" id="586398"/>
    <lineage>
        <taxon>Eukaryota</taxon>
        <taxon>Viridiplantae</taxon>
        <taxon>Streptophyta</taxon>
        <taxon>Embryophyta</taxon>
        <taxon>Tracheophyta</taxon>
        <taxon>Spermatophyta</taxon>
        <taxon>Magnoliopsida</taxon>
        <taxon>eudicotyledons</taxon>
        <taxon>Gunneridae</taxon>
        <taxon>Pentapetalae</taxon>
        <taxon>rosids</taxon>
        <taxon>fabids</taxon>
        <taxon>Malpighiales</taxon>
        <taxon>Linaceae</taxon>
        <taxon>Linum</taxon>
    </lineage>
</organism>
<evidence type="ECO:0000313" key="2">
    <source>
        <dbReference type="EMBL" id="CAL1405094.1"/>
    </source>
</evidence>
<keyword evidence="1" id="KW-0732">Signal</keyword>
<accession>A0AAV2G366</accession>
<dbReference type="EMBL" id="OZ034821">
    <property type="protein sequence ID" value="CAL1405094.1"/>
    <property type="molecule type" value="Genomic_DNA"/>
</dbReference>
<protein>
    <recommendedName>
        <fullName evidence="4">Secreted peptide</fullName>
    </recommendedName>
</protein>
<evidence type="ECO:0000256" key="1">
    <source>
        <dbReference type="SAM" id="SignalP"/>
    </source>
</evidence>
<dbReference type="Proteomes" id="UP001497516">
    <property type="component" value="Chromosome 8"/>
</dbReference>
<evidence type="ECO:0008006" key="4">
    <source>
        <dbReference type="Google" id="ProtNLM"/>
    </source>
</evidence>
<sequence>MLLPLFVFTAISSSLLAEVFSSRPPPRYLLSPTVMLTGLDAPLLGVLLPVVSFVLAVLPSPGAPRNSPVLPDLPPRLNIVLWLPLSVRLFDCGGPVATVRALRPHD</sequence>
<feature type="chain" id="PRO_5043460957" description="Secreted peptide" evidence="1">
    <location>
        <begin position="18"/>
        <end position="106"/>
    </location>
</feature>